<dbReference type="CDD" id="cd04645">
    <property type="entry name" value="LbH_gamma_CA_like"/>
    <property type="match status" value="1"/>
</dbReference>
<dbReference type="AlphaFoldDB" id="A0AAE4MC42"/>
<dbReference type="Pfam" id="PF00132">
    <property type="entry name" value="Hexapep"/>
    <property type="match status" value="1"/>
</dbReference>
<dbReference type="Gene3D" id="2.160.10.10">
    <property type="entry name" value="Hexapeptide repeat proteins"/>
    <property type="match status" value="1"/>
</dbReference>
<dbReference type="RefSeq" id="WP_338093769.1">
    <property type="nucleotide sequence ID" value="NZ_JAWDKA010000002.1"/>
</dbReference>
<keyword evidence="2" id="KW-1185">Reference proteome</keyword>
<evidence type="ECO:0000313" key="2">
    <source>
        <dbReference type="Proteomes" id="UP001273136"/>
    </source>
</evidence>
<dbReference type="PANTHER" id="PTHR13061:SF29">
    <property type="entry name" value="GAMMA CARBONIC ANHYDRASE-LIKE 1, MITOCHONDRIAL-RELATED"/>
    <property type="match status" value="1"/>
</dbReference>
<evidence type="ECO:0000313" key="1">
    <source>
        <dbReference type="EMBL" id="MDV0441375.1"/>
    </source>
</evidence>
<name>A0AAE4MC42_9EURY</name>
<reference evidence="1" key="1">
    <citation type="submission" date="2023-06" db="EMBL/GenBank/DDBJ databases">
        <title>Genome sequence of Methancorpusculaceae sp. Ag1.</title>
        <authorList>
            <person name="Protasov E."/>
            <person name="Platt K."/>
            <person name="Poehlein A."/>
            <person name="Daniel R."/>
            <person name="Brune A."/>
        </authorList>
    </citation>
    <scope>NUCLEOTIDE SEQUENCE</scope>
    <source>
        <strain evidence="1">Ag1</strain>
    </source>
</reference>
<accession>A0AAE4MC42</accession>
<dbReference type="InterPro" id="IPR001451">
    <property type="entry name" value="Hexapep"/>
</dbReference>
<dbReference type="EMBL" id="JAWDKA010000002">
    <property type="protein sequence ID" value="MDV0441375.1"/>
    <property type="molecule type" value="Genomic_DNA"/>
</dbReference>
<organism evidence="1 2">
    <name type="scientific">Methanorbis furvi</name>
    <dbReference type="NCBI Taxonomy" id="3028299"/>
    <lineage>
        <taxon>Archaea</taxon>
        <taxon>Methanobacteriati</taxon>
        <taxon>Methanobacteriota</taxon>
        <taxon>Stenosarchaea group</taxon>
        <taxon>Methanomicrobia</taxon>
        <taxon>Methanomicrobiales</taxon>
        <taxon>Methanocorpusculaceae</taxon>
        <taxon>Methanorbis</taxon>
    </lineage>
</organism>
<dbReference type="InterPro" id="IPR050484">
    <property type="entry name" value="Transf_Hexapept/Carb_Anhydrase"/>
</dbReference>
<dbReference type="SUPFAM" id="SSF51161">
    <property type="entry name" value="Trimeric LpxA-like enzymes"/>
    <property type="match status" value="1"/>
</dbReference>
<comment type="caution">
    <text evidence="1">The sequence shown here is derived from an EMBL/GenBank/DDBJ whole genome shotgun (WGS) entry which is preliminary data.</text>
</comment>
<gene>
    <name evidence="1" type="primary">yrdA</name>
    <name evidence="1" type="ORF">McpAg1_05610</name>
</gene>
<protein>
    <submittedName>
        <fullName evidence="1">Protein YrdA</fullName>
    </submittedName>
</protein>
<proteinExistence type="predicted"/>
<sequence>MDISEGPPKLTRGGKRGERTFVAPNATIAGDVTLGDDVTVLFGAVLRADMAKITIGSRSNVQDNAVIHESIGHPVTIGQNVSIGHGAIIHGCTIEDDCLIGMGAIILNGAVIGKGSLVAAGALVSERKIIPPNSLVMGVPGKVGRELTPEEAAGNLKNAETYVAVGRRYRNEWN</sequence>
<dbReference type="PANTHER" id="PTHR13061">
    <property type="entry name" value="DYNACTIN SUBUNIT P25"/>
    <property type="match status" value="1"/>
</dbReference>
<dbReference type="InterPro" id="IPR011004">
    <property type="entry name" value="Trimer_LpxA-like_sf"/>
</dbReference>
<dbReference type="InterPro" id="IPR047324">
    <property type="entry name" value="LbH_gamma_CA-like"/>
</dbReference>
<dbReference type="Proteomes" id="UP001273136">
    <property type="component" value="Unassembled WGS sequence"/>
</dbReference>